<dbReference type="RefSeq" id="XP_003072675.1">
    <property type="nucleotide sequence ID" value="XM_003072629.1"/>
</dbReference>
<evidence type="ECO:0000313" key="5">
    <source>
        <dbReference type="Proteomes" id="UP000002313"/>
    </source>
</evidence>
<feature type="domain" description="Tyrosine-protein phosphatase" evidence="2">
    <location>
        <begin position="47"/>
        <end position="245"/>
    </location>
</feature>
<dbReference type="KEGG" id="ein:Eint_040240"/>
<dbReference type="PRINTS" id="PR00700">
    <property type="entry name" value="PRTYPHPHTASE"/>
</dbReference>
<evidence type="ECO:0000259" key="3">
    <source>
        <dbReference type="PROSITE" id="PS50056"/>
    </source>
</evidence>
<dbReference type="OrthoDB" id="6058203at2759"/>
<dbReference type="SMART" id="SM00194">
    <property type="entry name" value="PTPc"/>
    <property type="match status" value="1"/>
</dbReference>
<sequence>MTVNKELRDILSGYHDRIKSKICENKLDEAIYLVDSLCATFKSPSSPYDRSSCTPYSNEVSEKYGIGEYINASFVPALGTLFIAAQNPKDEKKDVFIDLLVKSNTSLIVSLINDPKYFEEEWLKDRKIIKYMGKDLFIDETYDVQGRDIRRLRYINWVDFSVITREEMEQFHSHFNKVRTDTVVVHCIAGVGRTGTFIMYDILKKMENVTLDMFVDVFLNLRSKRAHLVTNKVQLEFLKSIFLGN</sequence>
<proteinExistence type="inferred from homology"/>
<dbReference type="PANTHER" id="PTHR19134:SF449">
    <property type="entry name" value="TYROSINE-PROTEIN PHOSPHATASE 1"/>
    <property type="match status" value="1"/>
</dbReference>
<dbReference type="InterPro" id="IPR003595">
    <property type="entry name" value="Tyr_Pase_cat"/>
</dbReference>
<protein>
    <submittedName>
        <fullName evidence="4">Protein tyrosine phosphatase</fullName>
    </submittedName>
</protein>
<feature type="domain" description="Tyrosine specific protein phosphatases" evidence="3">
    <location>
        <begin position="158"/>
        <end position="236"/>
    </location>
</feature>
<dbReference type="Gene3D" id="3.90.190.10">
    <property type="entry name" value="Protein tyrosine phosphatase superfamily"/>
    <property type="match status" value="2"/>
</dbReference>
<name>E0S6I0_ENCIT</name>
<keyword evidence="5" id="KW-1185">Reference proteome</keyword>
<dbReference type="AlphaFoldDB" id="E0S6I0"/>
<comment type="similarity">
    <text evidence="1">Belongs to the protein-tyrosine phosphatase family. Non-receptor class subfamily.</text>
</comment>
<dbReference type="InterPro" id="IPR050348">
    <property type="entry name" value="Protein-Tyr_Phosphatase"/>
</dbReference>
<reference evidence="4 5" key="2">
    <citation type="journal article" date="2012" name="Proc. Natl. Acad. Sci. U.S.A.">
        <title>Gain and loss of multiple functionally related, horizontally transferred genes in the reduced genomes of two microsporidian parasites.</title>
        <authorList>
            <person name="Pombert J.-F."/>
            <person name="Selman M."/>
            <person name="Burki F."/>
            <person name="Bardell F.T."/>
            <person name="Farinelli L."/>
            <person name="Solter L.F."/>
            <person name="Whitman D.W."/>
            <person name="Weiss L.M."/>
            <person name="Corradi N."/>
            <person name="Keeling P.J."/>
        </authorList>
    </citation>
    <scope>NUCLEOTIDE SEQUENCE [LARGE SCALE GENOMIC DNA]</scope>
    <source>
        <strain evidence="4 5">ATCC 50506</strain>
    </source>
</reference>
<dbReference type="PROSITE" id="PS00383">
    <property type="entry name" value="TYR_PHOSPHATASE_1"/>
    <property type="match status" value="1"/>
</dbReference>
<dbReference type="InterPro" id="IPR016130">
    <property type="entry name" value="Tyr_Pase_AS"/>
</dbReference>
<dbReference type="InterPro" id="IPR000242">
    <property type="entry name" value="PTP_cat"/>
</dbReference>
<dbReference type="GO" id="GO:0004725">
    <property type="term" value="F:protein tyrosine phosphatase activity"/>
    <property type="evidence" value="ECO:0007669"/>
    <property type="project" value="InterPro"/>
</dbReference>
<gene>
    <name evidence="4" type="ORF">Eint_040240</name>
</gene>
<accession>E0S6I0</accession>
<dbReference type="GeneID" id="9699064"/>
<dbReference type="Proteomes" id="UP000002313">
    <property type="component" value="Chromosome IV"/>
</dbReference>
<evidence type="ECO:0000313" key="4">
    <source>
        <dbReference type="EMBL" id="ADM11315.1"/>
    </source>
</evidence>
<dbReference type="InterPro" id="IPR029021">
    <property type="entry name" value="Prot-tyrosine_phosphatase-like"/>
</dbReference>
<evidence type="ECO:0000259" key="2">
    <source>
        <dbReference type="PROSITE" id="PS50055"/>
    </source>
</evidence>
<reference evidence="4 5" key="1">
    <citation type="journal article" date="2010" name="Nat. Commun.">
        <title>The complete sequence of the smallest known nuclear genome from the microsporidian Encephalitozoon intestinalis.</title>
        <authorList>
            <person name="Corradi N."/>
            <person name="Pombert J.-F."/>
            <person name="Farinelli L."/>
            <person name="Didier E.S."/>
            <person name="Keeling P.J."/>
        </authorList>
    </citation>
    <scope>NUCLEOTIDE SEQUENCE [LARGE SCALE GENOMIC DNA]</scope>
    <source>
        <strain evidence="4 5">ATCC 50506</strain>
    </source>
</reference>
<dbReference type="PROSITE" id="PS50055">
    <property type="entry name" value="TYR_PHOSPHATASE_PTP"/>
    <property type="match status" value="1"/>
</dbReference>
<dbReference type="EMBL" id="CP001945">
    <property type="protein sequence ID" value="ADM11315.1"/>
    <property type="molecule type" value="Genomic_DNA"/>
</dbReference>
<dbReference type="SMART" id="SM00404">
    <property type="entry name" value="PTPc_motif"/>
    <property type="match status" value="1"/>
</dbReference>
<dbReference type="PROSITE" id="PS50056">
    <property type="entry name" value="TYR_PHOSPHATASE_2"/>
    <property type="match status" value="1"/>
</dbReference>
<dbReference type="VEuPathDB" id="MicrosporidiaDB:Eint_040240"/>
<organism evidence="4 5">
    <name type="scientific">Encephalitozoon intestinalis (strain ATCC 50506)</name>
    <name type="common">Microsporidian parasite</name>
    <name type="synonym">Septata intestinalis</name>
    <dbReference type="NCBI Taxonomy" id="876142"/>
    <lineage>
        <taxon>Eukaryota</taxon>
        <taxon>Fungi</taxon>
        <taxon>Fungi incertae sedis</taxon>
        <taxon>Microsporidia</taxon>
        <taxon>Unikaryonidae</taxon>
        <taxon>Encephalitozoon</taxon>
    </lineage>
</organism>
<dbReference type="HOGENOM" id="CLU_1115529_0_0_1"/>
<dbReference type="SUPFAM" id="SSF52799">
    <property type="entry name" value="(Phosphotyrosine protein) phosphatases II"/>
    <property type="match status" value="1"/>
</dbReference>
<dbReference type="PANTHER" id="PTHR19134">
    <property type="entry name" value="RECEPTOR-TYPE TYROSINE-PROTEIN PHOSPHATASE"/>
    <property type="match status" value="1"/>
</dbReference>
<dbReference type="Pfam" id="PF00102">
    <property type="entry name" value="Y_phosphatase"/>
    <property type="match status" value="1"/>
</dbReference>
<evidence type="ECO:0000256" key="1">
    <source>
        <dbReference type="ARBA" id="ARBA00009649"/>
    </source>
</evidence>
<dbReference type="CDD" id="cd00047">
    <property type="entry name" value="PTPc"/>
    <property type="match status" value="1"/>
</dbReference>
<dbReference type="InterPro" id="IPR000387">
    <property type="entry name" value="Tyr_Pase_dom"/>
</dbReference>